<evidence type="ECO:0000313" key="2">
    <source>
        <dbReference type="Proteomes" id="UP000571084"/>
    </source>
</evidence>
<name>A0A840RQ80_9BURK</name>
<gene>
    <name evidence="1" type="ORF">HNR39_000581</name>
</gene>
<proteinExistence type="predicted"/>
<accession>A0A840RQ80</accession>
<reference evidence="1 2" key="1">
    <citation type="submission" date="2020-08" db="EMBL/GenBank/DDBJ databases">
        <title>Genomic Encyclopedia of Type Strains, Phase IV (KMG-IV): sequencing the most valuable type-strain genomes for metagenomic binning, comparative biology and taxonomic classification.</title>
        <authorList>
            <person name="Goeker M."/>
        </authorList>
    </citation>
    <scope>NUCLEOTIDE SEQUENCE [LARGE SCALE GENOMIC DNA]</scope>
    <source>
        <strain evidence="1 2">DSM 23240</strain>
    </source>
</reference>
<evidence type="ECO:0000313" key="1">
    <source>
        <dbReference type="EMBL" id="MBB5198771.1"/>
    </source>
</evidence>
<protein>
    <submittedName>
        <fullName evidence="1">Uncharacterized protein</fullName>
    </submittedName>
</protein>
<sequence length="40" mass="4360">MLEIFAKETSPQQDSRQLIQMCPAKAAVKVKLCVIAAEGI</sequence>
<dbReference type="EMBL" id="JACHHQ010000001">
    <property type="protein sequence ID" value="MBB5198771.1"/>
    <property type="molecule type" value="Genomic_DNA"/>
</dbReference>
<dbReference type="Proteomes" id="UP000571084">
    <property type="component" value="Unassembled WGS sequence"/>
</dbReference>
<comment type="caution">
    <text evidence="1">The sequence shown here is derived from an EMBL/GenBank/DDBJ whole genome shotgun (WGS) entry which is preliminary data.</text>
</comment>
<keyword evidence="2" id="KW-1185">Reference proteome</keyword>
<organism evidence="1 2">
    <name type="scientific">Glaciimonas immobilis</name>
    <dbReference type="NCBI Taxonomy" id="728004"/>
    <lineage>
        <taxon>Bacteria</taxon>
        <taxon>Pseudomonadati</taxon>
        <taxon>Pseudomonadota</taxon>
        <taxon>Betaproteobacteria</taxon>
        <taxon>Burkholderiales</taxon>
        <taxon>Oxalobacteraceae</taxon>
        <taxon>Glaciimonas</taxon>
    </lineage>
</organism>
<dbReference type="AlphaFoldDB" id="A0A840RQ80"/>